<accession>A0ABY4QQ65</accession>
<evidence type="ECO:0000313" key="1">
    <source>
        <dbReference type="EMBL" id="UQX12617.1"/>
    </source>
</evidence>
<reference evidence="1" key="1">
    <citation type="submission" date="2022-05" db="EMBL/GenBank/DDBJ databases">
        <title>A methanotrophic Mycobacterium dominates a cave microbial ecosystem.</title>
        <authorList>
            <person name="Van Spanning R.J.M."/>
            <person name="Guan Q."/>
            <person name="Melkonian C."/>
            <person name="Gallant J."/>
            <person name="Polerecky L."/>
            <person name="Flot J.-F."/>
            <person name="Brandt B.W."/>
            <person name="Braster M."/>
            <person name="Iturbe Espinoza P."/>
            <person name="Aerts J."/>
            <person name="Meima-Franke M."/>
            <person name="Piersma S.R."/>
            <person name="Bunduc C."/>
            <person name="Ummels R."/>
            <person name="Pain A."/>
            <person name="Fleming E.J."/>
            <person name="van der Wel N."/>
            <person name="Gherman V.D."/>
            <person name="Sarbu S.M."/>
            <person name="Bodelier P.L.E."/>
            <person name="Bitter W."/>
        </authorList>
    </citation>
    <scope>NUCLEOTIDE SEQUENCE</scope>
    <source>
        <strain evidence="1">Sulfur Cave</strain>
    </source>
</reference>
<protein>
    <submittedName>
        <fullName evidence="1">Cytochrome P450</fullName>
    </submittedName>
</protein>
<dbReference type="RefSeq" id="WP_219069500.1">
    <property type="nucleotide sequence ID" value="NZ_CAJUXY010000057.1"/>
</dbReference>
<gene>
    <name evidence="1" type="ORF">M5I08_10590</name>
</gene>
<proteinExistence type="predicted"/>
<sequence length="84" mass="9182">MKALRGFDRYLAGHIGRLREDDADNTILSEVLHNSDLSEVEIRMLAGLLLGAGFVTTSHVLGKAVVARVRHPGQLAALCTNRSW</sequence>
<keyword evidence="2" id="KW-1185">Reference proteome</keyword>
<dbReference type="EMBL" id="CP097320">
    <property type="protein sequence ID" value="UQX12617.1"/>
    <property type="molecule type" value="Genomic_DNA"/>
</dbReference>
<name>A0ABY4QQ65_9MYCO</name>
<dbReference type="Proteomes" id="UP001056610">
    <property type="component" value="Chromosome"/>
</dbReference>
<organism evidence="1 2">
    <name type="scientific">Candidatus Mycobacterium methanotrophicum</name>
    <dbReference type="NCBI Taxonomy" id="2943498"/>
    <lineage>
        <taxon>Bacteria</taxon>
        <taxon>Bacillati</taxon>
        <taxon>Actinomycetota</taxon>
        <taxon>Actinomycetes</taxon>
        <taxon>Mycobacteriales</taxon>
        <taxon>Mycobacteriaceae</taxon>
        <taxon>Mycobacterium</taxon>
    </lineage>
</organism>
<evidence type="ECO:0000313" key="2">
    <source>
        <dbReference type="Proteomes" id="UP001056610"/>
    </source>
</evidence>